<name>A0A2S2QK16_9HEMI</name>
<protein>
    <recommendedName>
        <fullName evidence="3">Circadian clock-controlled protein</fullName>
    </recommendedName>
</protein>
<feature type="chain" id="PRO_5015720739" description="Circadian clock-controlled protein" evidence="1">
    <location>
        <begin position="19"/>
        <end position="259"/>
    </location>
</feature>
<organism evidence="2">
    <name type="scientific">Sipha flava</name>
    <name type="common">yellow sugarcane aphid</name>
    <dbReference type="NCBI Taxonomy" id="143950"/>
    <lineage>
        <taxon>Eukaryota</taxon>
        <taxon>Metazoa</taxon>
        <taxon>Ecdysozoa</taxon>
        <taxon>Arthropoda</taxon>
        <taxon>Hexapoda</taxon>
        <taxon>Insecta</taxon>
        <taxon>Pterygota</taxon>
        <taxon>Neoptera</taxon>
        <taxon>Paraneoptera</taxon>
        <taxon>Hemiptera</taxon>
        <taxon>Sternorrhyncha</taxon>
        <taxon>Aphidomorpha</taxon>
        <taxon>Aphidoidea</taxon>
        <taxon>Aphididae</taxon>
        <taxon>Sipha</taxon>
    </lineage>
</organism>
<dbReference type="Gene3D" id="3.15.10.30">
    <property type="entry name" value="Haemolymph juvenile hormone binding protein"/>
    <property type="match status" value="1"/>
</dbReference>
<evidence type="ECO:0008006" key="3">
    <source>
        <dbReference type="Google" id="ProtNLM"/>
    </source>
</evidence>
<gene>
    <name evidence="2" type="ORF">g.155562</name>
</gene>
<dbReference type="EMBL" id="GGMS01008892">
    <property type="protein sequence ID" value="MBY78095.1"/>
    <property type="molecule type" value="Transcribed_RNA"/>
</dbReference>
<proteinExistence type="predicted"/>
<evidence type="ECO:0000256" key="1">
    <source>
        <dbReference type="SAM" id="SignalP"/>
    </source>
</evidence>
<reference evidence="2" key="1">
    <citation type="submission" date="2018-04" db="EMBL/GenBank/DDBJ databases">
        <title>Transcriptome assembly of Sipha flava.</title>
        <authorList>
            <person name="Scully E.D."/>
            <person name="Geib S.M."/>
            <person name="Palmer N.A."/>
            <person name="Koch K."/>
            <person name="Bradshaw J."/>
            <person name="Heng-Moss T."/>
            <person name="Sarath G."/>
        </authorList>
    </citation>
    <scope>NUCLEOTIDE SEQUENCE</scope>
</reference>
<dbReference type="AlphaFoldDB" id="A0A2S2QK16"/>
<dbReference type="OrthoDB" id="7419171at2759"/>
<evidence type="ECO:0000313" key="2">
    <source>
        <dbReference type="EMBL" id="MBY78095.1"/>
    </source>
</evidence>
<dbReference type="InterPro" id="IPR038606">
    <property type="entry name" value="To_sf"/>
</dbReference>
<accession>A0A2S2QK16</accession>
<feature type="signal peptide" evidence="1">
    <location>
        <begin position="1"/>
        <end position="18"/>
    </location>
</feature>
<dbReference type="SMART" id="SM00700">
    <property type="entry name" value="JHBP"/>
    <property type="match status" value="1"/>
</dbReference>
<dbReference type="PANTHER" id="PTHR11008">
    <property type="entry name" value="PROTEIN TAKEOUT-LIKE PROTEIN"/>
    <property type="match status" value="1"/>
</dbReference>
<sequence>MKSFTVLPLTFLLVSSSGTRSPKKAPSYNITSCKKDSKDLNQCIANTLEALRPKMAEGIPKLKIPPLEPFLVPEVTLNKTSDALDLQTTMKQLKITGTTNVKVSKLNVDLTDLVGSVSLAFADLNVTTLYVIDALFMKMVPMIGQGQFNGTLSNVRVDLAGKAELSPKNDLGHSYLKIIQLKIKGFIGDARGHVVDTSGNPENVNITNAAIAFYEDYRREVLNILTPVIEEFCESVVLNVVNQALSTVPFEDMFAEDSK</sequence>
<dbReference type="InterPro" id="IPR010562">
    <property type="entry name" value="Haemolymph_juvenile_hormone-bd"/>
</dbReference>
<dbReference type="Pfam" id="PF06585">
    <property type="entry name" value="JHBP"/>
    <property type="match status" value="1"/>
</dbReference>
<dbReference type="GO" id="GO:0005615">
    <property type="term" value="C:extracellular space"/>
    <property type="evidence" value="ECO:0007669"/>
    <property type="project" value="TreeGrafter"/>
</dbReference>
<dbReference type="PANTHER" id="PTHR11008:SF14">
    <property type="entry name" value="CIRCADIAN CLOCK-CONTROLLED PROTEIN-LIKE PROTEIN"/>
    <property type="match status" value="1"/>
</dbReference>
<keyword evidence="1" id="KW-0732">Signal</keyword>